<keyword evidence="2" id="KW-1185">Reference proteome</keyword>
<name>A0ABD1XA81_9LAMI</name>
<comment type="caution">
    <text evidence="1">The sequence shown here is derived from an EMBL/GenBank/DDBJ whole genome shotgun (WGS) entry which is preliminary data.</text>
</comment>
<proteinExistence type="predicted"/>
<dbReference type="AlphaFoldDB" id="A0ABD1XA81"/>
<dbReference type="Proteomes" id="UP001604277">
    <property type="component" value="Unassembled WGS sequence"/>
</dbReference>
<gene>
    <name evidence="1" type="ORF">Fot_03568</name>
</gene>
<dbReference type="EMBL" id="JBFOLJ010000001">
    <property type="protein sequence ID" value="KAL2558829.1"/>
    <property type="molecule type" value="Genomic_DNA"/>
</dbReference>
<accession>A0ABD1XA81</accession>
<reference evidence="2" key="1">
    <citation type="submission" date="2024-07" db="EMBL/GenBank/DDBJ databases">
        <title>Two chromosome-level genome assemblies of Korean endemic species Abeliophyllum distichum and Forsythia ovata (Oleaceae).</title>
        <authorList>
            <person name="Jang H."/>
        </authorList>
    </citation>
    <scope>NUCLEOTIDE SEQUENCE [LARGE SCALE GENOMIC DNA]</scope>
</reference>
<protein>
    <submittedName>
        <fullName evidence="1">Uncharacterized protein</fullName>
    </submittedName>
</protein>
<sequence>MSAKVKALQEDLANFRDSDEGKQIFEDGKQAGGMELLDLIKDELPDINFDYLYEKGETASLTLPPENDNDETVVELASFKFEPTSSEVVVDPTSGTLPSQTTAKPALSKPLWSLLLGHFLPKLWTFLLLQSSTQGYEDQGYHPYRSDHLLLPQALMYQPS</sequence>
<evidence type="ECO:0000313" key="1">
    <source>
        <dbReference type="EMBL" id="KAL2558829.1"/>
    </source>
</evidence>
<organism evidence="1 2">
    <name type="scientific">Forsythia ovata</name>
    <dbReference type="NCBI Taxonomy" id="205694"/>
    <lineage>
        <taxon>Eukaryota</taxon>
        <taxon>Viridiplantae</taxon>
        <taxon>Streptophyta</taxon>
        <taxon>Embryophyta</taxon>
        <taxon>Tracheophyta</taxon>
        <taxon>Spermatophyta</taxon>
        <taxon>Magnoliopsida</taxon>
        <taxon>eudicotyledons</taxon>
        <taxon>Gunneridae</taxon>
        <taxon>Pentapetalae</taxon>
        <taxon>asterids</taxon>
        <taxon>lamiids</taxon>
        <taxon>Lamiales</taxon>
        <taxon>Oleaceae</taxon>
        <taxon>Forsythieae</taxon>
        <taxon>Forsythia</taxon>
    </lineage>
</organism>
<evidence type="ECO:0000313" key="2">
    <source>
        <dbReference type="Proteomes" id="UP001604277"/>
    </source>
</evidence>